<comment type="caution">
    <text evidence="7">The sequence shown here is derived from an EMBL/GenBank/DDBJ whole genome shotgun (WGS) entry which is preliminary data.</text>
</comment>
<keyword evidence="2 5" id="KW-0812">Transmembrane</keyword>
<dbReference type="InterPro" id="IPR020846">
    <property type="entry name" value="MFS_dom"/>
</dbReference>
<proteinExistence type="predicted"/>
<dbReference type="InterPro" id="IPR036259">
    <property type="entry name" value="MFS_trans_sf"/>
</dbReference>
<evidence type="ECO:0000256" key="1">
    <source>
        <dbReference type="ARBA" id="ARBA00004651"/>
    </source>
</evidence>
<dbReference type="Gene3D" id="1.20.1250.20">
    <property type="entry name" value="MFS general substrate transporter like domains"/>
    <property type="match status" value="2"/>
</dbReference>
<dbReference type="PANTHER" id="PTHR43129:SF1">
    <property type="entry name" value="FOSMIDOMYCIN RESISTANCE PROTEIN"/>
    <property type="match status" value="1"/>
</dbReference>
<feature type="transmembrane region" description="Helical" evidence="5">
    <location>
        <begin position="169"/>
        <end position="190"/>
    </location>
</feature>
<dbReference type="Proteomes" id="UP001428290">
    <property type="component" value="Unassembled WGS sequence"/>
</dbReference>
<feature type="transmembrane region" description="Helical" evidence="5">
    <location>
        <begin position="140"/>
        <end position="163"/>
    </location>
</feature>
<dbReference type="Pfam" id="PF07690">
    <property type="entry name" value="MFS_1"/>
    <property type="match status" value="1"/>
</dbReference>
<name>A0ABP9WVW6_9CHLR</name>
<sequence>MATRTSGQAVALTGLSVMVMMTFSHAMNDMWTSLLAPLLPSIRDTYQVSIGQTGILVAILSFAGSMLQPLLGAVGDYIDRRWLAAFGPVLTAIGLTLIGYVPNFFMLGALIMLGGLGSAIFHPAGAAYIAMGANPHQRGLFVSIFSAGGTVGMAFGPLIAAQFDLVSLPYLLPVGIAVGVLTFFMIPSAVQNRSQPKTLRDYISVFQGPLRWLWFMSVLRSLSSVSYSSLLGFMLRDRFDQAMADAHVGPTLAVFNIASAVGGIIGGRISDRVGRTVVLRSSILSTIPLFIGLVLSSPLDWWYYPLTAVVGAMVMANIPVSIVTAQEYAPQHIATASAMMMGFAWGTSGVLYPIIGSLADWTSPTWAMIAAIGLLLPAFFITVRLPEPERTTTIG</sequence>
<reference evidence="7 8" key="1">
    <citation type="submission" date="2024-02" db="EMBL/GenBank/DDBJ databases">
        <title>Herpetosiphon gulosus NBRC 112829.</title>
        <authorList>
            <person name="Ichikawa N."/>
            <person name="Katano-Makiyama Y."/>
            <person name="Hidaka K."/>
        </authorList>
    </citation>
    <scope>NUCLEOTIDE SEQUENCE [LARGE SCALE GENOMIC DNA]</scope>
    <source>
        <strain evidence="7 8">NBRC 112829</strain>
    </source>
</reference>
<feature type="transmembrane region" description="Helical" evidence="5">
    <location>
        <begin position="50"/>
        <end position="70"/>
    </location>
</feature>
<evidence type="ECO:0000256" key="4">
    <source>
        <dbReference type="ARBA" id="ARBA00023136"/>
    </source>
</evidence>
<evidence type="ECO:0000313" key="7">
    <source>
        <dbReference type="EMBL" id="GAA5527341.1"/>
    </source>
</evidence>
<dbReference type="PANTHER" id="PTHR43129">
    <property type="entry name" value="FOSMIDOMYCIN RESISTANCE PROTEIN"/>
    <property type="match status" value="1"/>
</dbReference>
<evidence type="ECO:0000256" key="3">
    <source>
        <dbReference type="ARBA" id="ARBA00022989"/>
    </source>
</evidence>
<organism evidence="7 8">
    <name type="scientific">Herpetosiphon gulosus</name>
    <dbReference type="NCBI Taxonomy" id="1973496"/>
    <lineage>
        <taxon>Bacteria</taxon>
        <taxon>Bacillati</taxon>
        <taxon>Chloroflexota</taxon>
        <taxon>Chloroflexia</taxon>
        <taxon>Herpetosiphonales</taxon>
        <taxon>Herpetosiphonaceae</taxon>
        <taxon>Herpetosiphon</taxon>
    </lineage>
</organism>
<accession>A0ABP9WVW6</accession>
<keyword evidence="8" id="KW-1185">Reference proteome</keyword>
<dbReference type="CDD" id="cd17478">
    <property type="entry name" value="MFS_FsR"/>
    <property type="match status" value="1"/>
</dbReference>
<feature type="transmembrane region" description="Helical" evidence="5">
    <location>
        <begin position="107"/>
        <end position="128"/>
    </location>
</feature>
<feature type="transmembrane region" description="Helical" evidence="5">
    <location>
        <begin position="366"/>
        <end position="385"/>
    </location>
</feature>
<dbReference type="InterPro" id="IPR011701">
    <property type="entry name" value="MFS"/>
</dbReference>
<dbReference type="SUPFAM" id="SSF103473">
    <property type="entry name" value="MFS general substrate transporter"/>
    <property type="match status" value="1"/>
</dbReference>
<dbReference type="RefSeq" id="WP_345720979.1">
    <property type="nucleotide sequence ID" value="NZ_BAABRU010000003.1"/>
</dbReference>
<feature type="transmembrane region" description="Helical" evidence="5">
    <location>
        <begin position="332"/>
        <end position="354"/>
    </location>
</feature>
<keyword evidence="4 5" id="KW-0472">Membrane</keyword>
<feature type="transmembrane region" description="Helical" evidence="5">
    <location>
        <begin position="211"/>
        <end position="235"/>
    </location>
</feature>
<evidence type="ECO:0000313" key="8">
    <source>
        <dbReference type="Proteomes" id="UP001428290"/>
    </source>
</evidence>
<keyword evidence="3 5" id="KW-1133">Transmembrane helix</keyword>
<evidence type="ECO:0000256" key="5">
    <source>
        <dbReference type="SAM" id="Phobius"/>
    </source>
</evidence>
<feature type="transmembrane region" description="Helical" evidence="5">
    <location>
        <begin position="277"/>
        <end position="295"/>
    </location>
</feature>
<feature type="transmembrane region" description="Helical" evidence="5">
    <location>
        <begin position="301"/>
        <end position="320"/>
    </location>
</feature>
<evidence type="ECO:0000259" key="6">
    <source>
        <dbReference type="PROSITE" id="PS50850"/>
    </source>
</evidence>
<feature type="transmembrane region" description="Helical" evidence="5">
    <location>
        <begin position="247"/>
        <end position="265"/>
    </location>
</feature>
<feature type="domain" description="Major facilitator superfamily (MFS) profile" evidence="6">
    <location>
        <begin position="17"/>
        <end position="389"/>
    </location>
</feature>
<feature type="transmembrane region" description="Helical" evidence="5">
    <location>
        <begin position="82"/>
        <end position="101"/>
    </location>
</feature>
<dbReference type="PROSITE" id="PS50850">
    <property type="entry name" value="MFS"/>
    <property type="match status" value="1"/>
</dbReference>
<gene>
    <name evidence="7" type="primary">fsr</name>
    <name evidence="7" type="ORF">Hgul01_01125</name>
</gene>
<dbReference type="EMBL" id="BAABRU010000003">
    <property type="protein sequence ID" value="GAA5527341.1"/>
    <property type="molecule type" value="Genomic_DNA"/>
</dbReference>
<comment type="subcellular location">
    <subcellularLocation>
        <location evidence="1">Cell membrane</location>
        <topology evidence="1">Multi-pass membrane protein</topology>
    </subcellularLocation>
</comment>
<evidence type="ECO:0000256" key="2">
    <source>
        <dbReference type="ARBA" id="ARBA00022692"/>
    </source>
</evidence>
<protein>
    <submittedName>
        <fullName evidence="7">Fosmidomycin resistance protein</fullName>
    </submittedName>
</protein>